<sequence length="185" mass="21131">MCCNCNWGALGLDVTERTYSGCSDDFDTMCCFERAWVPKNCHQNTVTQREVTAFKLCCLGFTVTKDLLLQWKIDDKPVKIDKWDGSAVKNSLDDSAKKVLLEKYKYVENFRLIDGRLIICTISCLFAIVALIWDYLHPFPESKPVLAFCVVSYPLYDGYPDHLYFLQREEHLSGGSQEGPSWDGS</sequence>
<gene>
    <name evidence="10" type="primary">NEU3</name>
</gene>
<evidence type="ECO:0000256" key="5">
    <source>
        <dbReference type="ARBA" id="ARBA00022824"/>
    </source>
</evidence>
<keyword evidence="7 9" id="KW-0472">Membrane</keyword>
<evidence type="ECO:0000256" key="7">
    <source>
        <dbReference type="ARBA" id="ARBA00023136"/>
    </source>
</evidence>
<evidence type="ECO:0000256" key="6">
    <source>
        <dbReference type="ARBA" id="ARBA00022989"/>
    </source>
</evidence>
<dbReference type="GO" id="GO:0008233">
    <property type="term" value="F:peptidase activity"/>
    <property type="evidence" value="ECO:0007669"/>
    <property type="project" value="UniProtKB-UniRule"/>
</dbReference>
<dbReference type="Proteomes" id="UP000000539">
    <property type="component" value="Chromosome 1"/>
</dbReference>
<evidence type="ECO:0000256" key="4">
    <source>
        <dbReference type="ARBA" id="ARBA00022692"/>
    </source>
</evidence>
<accession>A0A8V0X7I0</accession>
<reference evidence="10" key="3">
    <citation type="submission" date="2025-09" db="UniProtKB">
        <authorList>
            <consortium name="Ensembl"/>
        </authorList>
    </citation>
    <scope>IDENTIFICATION</scope>
    <source>
        <strain evidence="10">broiler</strain>
    </source>
</reference>
<comment type="similarity">
    <text evidence="2 9">Belongs to the SPCS2 family.</text>
</comment>
<evidence type="ECO:0000256" key="2">
    <source>
        <dbReference type="ARBA" id="ARBA00007324"/>
    </source>
</evidence>
<reference evidence="10" key="1">
    <citation type="submission" date="2020-11" db="EMBL/GenBank/DDBJ databases">
        <title>Gallus gallus (Chicken) genome, bGalGal1, GRCg7b, maternal haplotype autosomes + Z &amp; W.</title>
        <authorList>
            <person name="Warren W."/>
            <person name="Formenti G."/>
            <person name="Fedrigo O."/>
            <person name="Haase B."/>
            <person name="Mountcastle J."/>
            <person name="Balacco J."/>
            <person name="Tracey A."/>
            <person name="Schneider V."/>
            <person name="Okimoto R."/>
            <person name="Cheng H."/>
            <person name="Hawken R."/>
            <person name="Howe K."/>
            <person name="Jarvis E.D."/>
        </authorList>
    </citation>
    <scope>NUCLEOTIDE SEQUENCE [LARGE SCALE GENOMIC DNA]</scope>
    <source>
        <strain evidence="10">Broiler</strain>
    </source>
</reference>
<evidence type="ECO:0000256" key="8">
    <source>
        <dbReference type="ARBA" id="ARBA00045608"/>
    </source>
</evidence>
<evidence type="ECO:0000256" key="9">
    <source>
        <dbReference type="RuleBase" id="RU368033"/>
    </source>
</evidence>
<keyword evidence="4 9" id="KW-0812">Transmembrane</keyword>
<keyword evidence="6 9" id="KW-1133">Transmembrane helix</keyword>
<organism evidence="10 11">
    <name type="scientific">Gallus gallus</name>
    <name type="common">Chicken</name>
    <dbReference type="NCBI Taxonomy" id="9031"/>
    <lineage>
        <taxon>Eukaryota</taxon>
        <taxon>Metazoa</taxon>
        <taxon>Chordata</taxon>
        <taxon>Craniata</taxon>
        <taxon>Vertebrata</taxon>
        <taxon>Euteleostomi</taxon>
        <taxon>Archelosauria</taxon>
        <taxon>Archosauria</taxon>
        <taxon>Dinosauria</taxon>
        <taxon>Saurischia</taxon>
        <taxon>Theropoda</taxon>
        <taxon>Coelurosauria</taxon>
        <taxon>Aves</taxon>
        <taxon>Neognathae</taxon>
        <taxon>Galloanserae</taxon>
        <taxon>Galliformes</taxon>
        <taxon>Phasianidae</taxon>
        <taxon>Phasianinae</taxon>
        <taxon>Gallus</taxon>
    </lineage>
</organism>
<evidence type="ECO:0000256" key="3">
    <source>
        <dbReference type="ARBA" id="ARBA00017057"/>
    </source>
</evidence>
<dbReference type="GO" id="GO:0005787">
    <property type="term" value="C:signal peptidase complex"/>
    <property type="evidence" value="ECO:0007669"/>
    <property type="project" value="UniProtKB-UniRule"/>
</dbReference>
<name>A0A8V0X7I0_CHICK</name>
<keyword evidence="5 9" id="KW-0256">Endoplasmic reticulum</keyword>
<evidence type="ECO:0000256" key="1">
    <source>
        <dbReference type="ARBA" id="ARBA00004477"/>
    </source>
</evidence>
<protein>
    <recommendedName>
        <fullName evidence="3 9">Signal peptidase complex subunit 2</fullName>
    </recommendedName>
</protein>
<dbReference type="Pfam" id="PF06703">
    <property type="entry name" value="SPC25"/>
    <property type="match status" value="1"/>
</dbReference>
<evidence type="ECO:0007829" key="12">
    <source>
        <dbReference type="PeptideAtlas" id="A0A8V0X7I0"/>
    </source>
</evidence>
<proteinExistence type="evidence at protein level"/>
<dbReference type="PANTHER" id="PTHR13085">
    <property type="entry name" value="MICROSOMAL SIGNAL PEPTIDASE 25 KDA SUBUNIT"/>
    <property type="match status" value="1"/>
</dbReference>
<evidence type="ECO:0000313" key="11">
    <source>
        <dbReference type="Proteomes" id="UP000000539"/>
    </source>
</evidence>
<dbReference type="AlphaFoldDB" id="A0A8V0X7I0"/>
<comment type="caution">
    <text evidence="9">Lacks conserved residue(s) required for the propagation of feature annotation.</text>
</comment>
<dbReference type="OrthoDB" id="2739686at2759"/>
<reference evidence="10" key="2">
    <citation type="submission" date="2025-08" db="UniProtKB">
        <authorList>
            <consortium name="Ensembl"/>
        </authorList>
    </citation>
    <scope>IDENTIFICATION</scope>
    <source>
        <strain evidence="10">broiler</strain>
    </source>
</reference>
<dbReference type="PANTHER" id="PTHR13085:SF0">
    <property type="entry name" value="SIGNAL PEPTIDASE COMPLEX SUBUNIT 2"/>
    <property type="match status" value="1"/>
</dbReference>
<dbReference type="GeneTree" id="ENSGT00950000182944"/>
<comment type="subcellular location">
    <subcellularLocation>
        <location evidence="1 9">Endoplasmic reticulum membrane</location>
        <topology evidence="1 9">Multi-pass membrane protein</topology>
    </subcellularLocation>
</comment>
<keyword evidence="11" id="KW-1185">Reference proteome</keyword>
<dbReference type="Ensembl" id="ENSGALT00010004303.1">
    <property type="protein sequence ID" value="ENSGALP00010002591.1"/>
    <property type="gene ID" value="ENSGALG00010001886.1"/>
</dbReference>
<dbReference type="GO" id="GO:0006465">
    <property type="term" value="P:signal peptide processing"/>
    <property type="evidence" value="ECO:0007669"/>
    <property type="project" value="UniProtKB-UniRule"/>
</dbReference>
<feature type="transmembrane region" description="Helical" evidence="9">
    <location>
        <begin position="117"/>
        <end position="136"/>
    </location>
</feature>
<keyword evidence="12" id="KW-1267">Proteomics identification</keyword>
<dbReference type="InterPro" id="IPR009582">
    <property type="entry name" value="Spc2/SPCS2"/>
</dbReference>
<evidence type="ECO:0000313" key="10">
    <source>
        <dbReference type="Ensembl" id="ENSGALP00010002591.1"/>
    </source>
</evidence>
<comment type="function">
    <text evidence="8 9">Component of the signal peptidase complex (SPC) which catalyzes the cleavage of N-terminal signal sequences from nascent proteins as they are translocated into the lumen of the endoplasmic reticulum. Enhances the enzymatic activity of SPC and facilitates the interactions between different components of the translocation site.</text>
</comment>